<protein>
    <submittedName>
        <fullName evidence="6">Rieske 2Fe-2S family protein</fullName>
    </submittedName>
</protein>
<feature type="domain" description="Rieske" evidence="5">
    <location>
        <begin position="2"/>
        <end position="103"/>
    </location>
</feature>
<sequence length="109" mass="12086">MILLCRPDELAEGQSRGFLIDDLNLLLVRKHGRVHAYENSCPHRGIPLEWLPDRFLDNSGSLIQCSSHGALFLIESGECVAGPCSGDTLQPLECREDSEGIWLLGRPET</sequence>
<dbReference type="Pfam" id="PF00355">
    <property type="entry name" value="Rieske"/>
    <property type="match status" value="1"/>
</dbReference>
<dbReference type="SUPFAM" id="SSF50022">
    <property type="entry name" value="ISP domain"/>
    <property type="match status" value="1"/>
</dbReference>
<evidence type="ECO:0000256" key="1">
    <source>
        <dbReference type="ARBA" id="ARBA00022714"/>
    </source>
</evidence>
<dbReference type="InterPro" id="IPR036922">
    <property type="entry name" value="Rieske_2Fe-2S_sf"/>
</dbReference>
<dbReference type="EMBL" id="AP014862">
    <property type="protein sequence ID" value="BAU76568.1"/>
    <property type="molecule type" value="Genomic_DNA"/>
</dbReference>
<dbReference type="GO" id="GO:0051537">
    <property type="term" value="F:2 iron, 2 sulfur cluster binding"/>
    <property type="evidence" value="ECO:0007669"/>
    <property type="project" value="UniProtKB-KW"/>
</dbReference>
<keyword evidence="4" id="KW-0411">Iron-sulfur</keyword>
<name>A0AAD1C4H8_METFU</name>
<evidence type="ECO:0000313" key="7">
    <source>
        <dbReference type="Proteomes" id="UP000218554"/>
    </source>
</evidence>
<dbReference type="Proteomes" id="UP000218554">
    <property type="component" value="Chromosome"/>
</dbReference>
<dbReference type="RefSeq" id="WP_003457216.1">
    <property type="nucleotide sequence ID" value="NZ_AJMR01000231.1"/>
</dbReference>
<accession>A0AAD1C4H8</accession>
<dbReference type="PROSITE" id="PS51296">
    <property type="entry name" value="RIESKE"/>
    <property type="match status" value="1"/>
</dbReference>
<dbReference type="KEGG" id="pfuw:KF707C_48800"/>
<reference evidence="7" key="1">
    <citation type="submission" date="2015-05" db="EMBL/GenBank/DDBJ databases">
        <title>Draft genome sequencing of a biphenyl-degrading bacterium, Pseudomonas balearica KF707 (=NBRC110670).</title>
        <authorList>
            <person name="Kimura N."/>
            <person name="Hirose J."/>
            <person name="Watanabe T."/>
            <person name="Suenaga H."/>
            <person name="Fujihara H."/>
            <person name="Noguchi M."/>
            <person name="Hashimoto M."/>
            <person name="Shimodaira J."/>
            <person name="Tsuchikane K."/>
            <person name="Hosoyama A."/>
            <person name="Yamazoe A."/>
            <person name="Fujita N."/>
            <person name="Furukawa K."/>
        </authorList>
    </citation>
    <scope>NUCLEOTIDE SEQUENCE [LARGE SCALE GENOMIC DNA]</scope>
    <source>
        <strain evidence="7">DSM 10086 / NBRC 110670 / KF707</strain>
    </source>
</reference>
<evidence type="ECO:0000259" key="5">
    <source>
        <dbReference type="PROSITE" id="PS51296"/>
    </source>
</evidence>
<keyword evidence="1" id="KW-0001">2Fe-2S</keyword>
<evidence type="ECO:0000256" key="3">
    <source>
        <dbReference type="ARBA" id="ARBA00023004"/>
    </source>
</evidence>
<dbReference type="PANTHER" id="PTHR40261:SF1">
    <property type="entry name" value="RIESKE DOMAIN-CONTAINING PROTEIN"/>
    <property type="match status" value="1"/>
</dbReference>
<reference evidence="6 7" key="2">
    <citation type="journal article" date="2017" name="Int. J. Syst. Evol. Microbiol.">
        <title>Pseudomonas furukawaii sp. nov., a polychlorinated biphenyl-degrading bacterium isolated from biphenyl-contaminated soil in Japan.</title>
        <authorList>
            <person name="Kimura N."/>
            <person name="Watanabe T."/>
            <person name="Suenaga H."/>
            <person name="Fujihara H."/>
            <person name="Futagami T."/>
            <person name="Goto M."/>
            <person name="Hanada S."/>
            <person name="Hirose J."/>
        </authorList>
    </citation>
    <scope>NUCLEOTIDE SEQUENCE [LARGE SCALE GENOMIC DNA]</scope>
    <source>
        <strain evidence="7">DSM 10086 / NBRC 110670 / KF707</strain>
    </source>
</reference>
<dbReference type="Gene3D" id="2.102.10.10">
    <property type="entry name" value="Rieske [2Fe-2S] iron-sulphur domain"/>
    <property type="match status" value="1"/>
</dbReference>
<keyword evidence="7" id="KW-1185">Reference proteome</keyword>
<keyword evidence="3" id="KW-0408">Iron</keyword>
<keyword evidence="2" id="KW-0479">Metal-binding</keyword>
<dbReference type="PANTHER" id="PTHR40261">
    <property type="match status" value="1"/>
</dbReference>
<proteinExistence type="predicted"/>
<gene>
    <name evidence="6" type="ORF">KF707C_48800</name>
</gene>
<evidence type="ECO:0000256" key="4">
    <source>
        <dbReference type="ARBA" id="ARBA00023014"/>
    </source>
</evidence>
<evidence type="ECO:0000256" key="2">
    <source>
        <dbReference type="ARBA" id="ARBA00022723"/>
    </source>
</evidence>
<dbReference type="GO" id="GO:0046872">
    <property type="term" value="F:metal ion binding"/>
    <property type="evidence" value="ECO:0007669"/>
    <property type="project" value="UniProtKB-KW"/>
</dbReference>
<organism evidence="6 7">
    <name type="scientific">Metapseudomonas furukawaii</name>
    <name type="common">Pseudomonas furukawaii</name>
    <dbReference type="NCBI Taxonomy" id="1149133"/>
    <lineage>
        <taxon>Bacteria</taxon>
        <taxon>Pseudomonadati</taxon>
        <taxon>Pseudomonadota</taxon>
        <taxon>Gammaproteobacteria</taxon>
        <taxon>Pseudomonadales</taxon>
        <taxon>Pseudomonadaceae</taxon>
        <taxon>Metapseudomonas</taxon>
    </lineage>
</organism>
<dbReference type="InterPro" id="IPR017941">
    <property type="entry name" value="Rieske_2Fe-2S"/>
</dbReference>
<dbReference type="CDD" id="cd03467">
    <property type="entry name" value="Rieske"/>
    <property type="match status" value="1"/>
</dbReference>
<dbReference type="AlphaFoldDB" id="A0AAD1C4H8"/>
<evidence type="ECO:0000313" key="6">
    <source>
        <dbReference type="EMBL" id="BAU76568.1"/>
    </source>
</evidence>